<evidence type="ECO:0000313" key="2">
    <source>
        <dbReference type="Proteomes" id="UP000188637"/>
    </source>
</evidence>
<accession>A0ACC8XCX6</accession>
<proteinExistence type="predicted"/>
<protein>
    <submittedName>
        <fullName evidence="1">Uncharacterized protein</fullName>
    </submittedName>
</protein>
<dbReference type="Proteomes" id="UP000188637">
    <property type="component" value="Unassembled WGS sequence"/>
</dbReference>
<sequence length="332" mass="36798">MKLTIYEIAKEAGISASTVSRVINGNERVKKETREKVIEILNKYNFTPDQTARGLASGFSKLVGIAIEDIRNGHHNSIAFDIENKLRENGYFGIIVNTTANLNLITECVEGLINRNVEGIVFLGSLYQDSNIMEMLKCKFSKKPILLVNGEYVADNLWSLIINEFDGVGKCVELLFNQGKKNIAYIQKPTTASGFRKKEGFIQKMVQLGFKKDELCIINAQPNIEAGFDATIQAFSIKKNINGIIYSEDLLAVGGLKALNMLQKSVPNDVAIIGIDDSIYSEITTPRITTLNPCLNILGEKSANILMDILKGKTPPKYTIIETNIVIKETTK</sequence>
<organism evidence="1 2">
    <name type="scientific">Candidatus Epulonipiscium fishelsonii</name>
    <dbReference type="NCBI Taxonomy" id="77094"/>
    <lineage>
        <taxon>Bacteria</taxon>
        <taxon>Bacillati</taxon>
        <taxon>Bacillota</taxon>
        <taxon>Clostridia</taxon>
        <taxon>Lachnospirales</taxon>
        <taxon>Lachnospiraceae</taxon>
        <taxon>Candidatus Epulonipiscium</taxon>
    </lineage>
</organism>
<gene>
    <name evidence="1" type="ORF">AN640_08690</name>
</gene>
<name>A0ACC8XCX6_9FIRM</name>
<comment type="caution">
    <text evidence="1">The sequence shown here is derived from an EMBL/GenBank/DDBJ whole genome shotgun (WGS) entry which is preliminary data.</text>
</comment>
<dbReference type="EMBL" id="LJHD01000234">
    <property type="protein sequence ID" value="ONI40598.1"/>
    <property type="molecule type" value="Genomic_DNA"/>
</dbReference>
<reference evidence="1" key="1">
    <citation type="submission" date="2016-08" db="EMBL/GenBank/DDBJ databases">
        <authorList>
            <person name="Ngugi D.K."/>
            <person name="Miyake S."/>
            <person name="Stingl U."/>
        </authorList>
    </citation>
    <scope>NUCLEOTIDE SEQUENCE</scope>
    <source>
        <strain evidence="1">SCG-D08WGA-EpuloA1</strain>
    </source>
</reference>
<evidence type="ECO:0000313" key="1">
    <source>
        <dbReference type="EMBL" id="ONI40598.1"/>
    </source>
</evidence>
<keyword evidence="2" id="KW-1185">Reference proteome</keyword>